<accession>A0ABW9SBC6</accession>
<name>A0ABW9SBC6_9BACT</name>
<dbReference type="RefSeq" id="WP_151203737.1">
    <property type="nucleotide sequence ID" value="NZ_JBDMDC010000063.1"/>
</dbReference>
<dbReference type="Proteomes" id="UP000434916">
    <property type="component" value="Unassembled WGS sequence"/>
</dbReference>
<gene>
    <name evidence="1" type="ORF">GMD82_11085</name>
</gene>
<keyword evidence="2" id="KW-1185">Reference proteome</keyword>
<evidence type="ECO:0008006" key="3">
    <source>
        <dbReference type="Google" id="ProtNLM"/>
    </source>
</evidence>
<sequence>MNKIEKLIEKKSVLEERLYKEERREIEMLNRRGFGYAMRHVKIGFSTRKSDALKERIRIISEQINELKKLNESNNN</sequence>
<protein>
    <recommendedName>
        <fullName evidence="3">50S ribosomal protein L29</fullName>
    </recommendedName>
</protein>
<organism evidence="1 2">
    <name type="scientific">Parabacteroides merdae</name>
    <dbReference type="NCBI Taxonomy" id="46503"/>
    <lineage>
        <taxon>Bacteria</taxon>
        <taxon>Pseudomonadati</taxon>
        <taxon>Bacteroidota</taxon>
        <taxon>Bacteroidia</taxon>
        <taxon>Bacteroidales</taxon>
        <taxon>Tannerellaceae</taxon>
        <taxon>Parabacteroides</taxon>
    </lineage>
</organism>
<reference evidence="1 2" key="1">
    <citation type="journal article" date="2019" name="Nat. Med.">
        <title>A library of human gut bacterial isolates paired with longitudinal multiomics data enables mechanistic microbiome research.</title>
        <authorList>
            <person name="Poyet M."/>
            <person name="Groussin M."/>
            <person name="Gibbons S.M."/>
            <person name="Avila-Pacheco J."/>
            <person name="Jiang X."/>
            <person name="Kearney S.M."/>
            <person name="Perrotta A.R."/>
            <person name="Berdy B."/>
            <person name="Zhao S."/>
            <person name="Lieberman T.D."/>
            <person name="Swanson P.K."/>
            <person name="Smith M."/>
            <person name="Roesemann S."/>
            <person name="Alexander J.E."/>
            <person name="Rich S.A."/>
            <person name="Livny J."/>
            <person name="Vlamakis H."/>
            <person name="Clish C."/>
            <person name="Bullock K."/>
            <person name="Deik A."/>
            <person name="Scott J."/>
            <person name="Pierce K.A."/>
            <person name="Xavier R.J."/>
            <person name="Alm E.J."/>
        </authorList>
    </citation>
    <scope>NUCLEOTIDE SEQUENCE [LARGE SCALE GENOMIC DNA]</scope>
    <source>
        <strain evidence="1 2">BIOML-A29</strain>
    </source>
</reference>
<dbReference type="EMBL" id="WNCN01000012">
    <property type="protein sequence ID" value="MTU40004.1"/>
    <property type="molecule type" value="Genomic_DNA"/>
</dbReference>
<evidence type="ECO:0000313" key="2">
    <source>
        <dbReference type="Proteomes" id="UP000434916"/>
    </source>
</evidence>
<proteinExistence type="predicted"/>
<comment type="caution">
    <text evidence="1">The sequence shown here is derived from an EMBL/GenBank/DDBJ whole genome shotgun (WGS) entry which is preliminary data.</text>
</comment>
<evidence type="ECO:0000313" key="1">
    <source>
        <dbReference type="EMBL" id="MTU40004.1"/>
    </source>
</evidence>